<evidence type="ECO:0000313" key="2">
    <source>
        <dbReference type="Proteomes" id="UP000095285"/>
    </source>
</evidence>
<keyword evidence="2" id="KW-1185">Reference proteome</keyword>
<sequence length="126" mass="14415">MKAKVTVHFGKVRVVVPCYGHMTVSDLIKASILRYKKATGRFALAVYVDYNTDININIIASMSAQRQFAFDFYVCVDIAYGPVERNVKQCQQSSVDGCLHMTNLLFKSRDLWSRKTISRIPRDYNP</sequence>
<organism evidence="2 3">
    <name type="scientific">Loa loa</name>
    <name type="common">Eye worm</name>
    <name type="synonym">Filaria loa</name>
    <dbReference type="NCBI Taxonomy" id="7209"/>
    <lineage>
        <taxon>Eukaryota</taxon>
        <taxon>Metazoa</taxon>
        <taxon>Ecdysozoa</taxon>
        <taxon>Nematoda</taxon>
        <taxon>Chromadorea</taxon>
        <taxon>Rhabditida</taxon>
        <taxon>Spirurina</taxon>
        <taxon>Spiruromorpha</taxon>
        <taxon>Filarioidea</taxon>
        <taxon>Onchocercidae</taxon>
        <taxon>Loa</taxon>
    </lineage>
</organism>
<dbReference type="Proteomes" id="UP000095285">
    <property type="component" value="Unassembled WGS sequence"/>
</dbReference>
<protein>
    <submittedName>
        <fullName evidence="3">Par3_HAL_N_term domain-containing protein</fullName>
    </submittedName>
</protein>
<dbReference type="Gene3D" id="3.10.20.90">
    <property type="entry name" value="Phosphatidylinositol 3-kinase Catalytic Subunit, Chain A, domain 1"/>
    <property type="match status" value="1"/>
</dbReference>
<evidence type="ECO:0000313" key="3">
    <source>
        <dbReference type="WBParaSite" id="EN70_3501"/>
    </source>
</evidence>
<dbReference type="Pfam" id="PF12053">
    <property type="entry name" value="Par3_HAL_N_term"/>
    <property type="match status" value="1"/>
</dbReference>
<name>A0A1I7VKB1_LOALO</name>
<reference evidence="2" key="1">
    <citation type="submission" date="2012-04" db="EMBL/GenBank/DDBJ databases">
        <title>The Genome Sequence of Loa loa.</title>
        <authorList>
            <consortium name="The Broad Institute Genome Sequencing Platform"/>
            <consortium name="Broad Institute Genome Sequencing Center for Infectious Disease"/>
            <person name="Nutman T.B."/>
            <person name="Fink D.L."/>
            <person name="Russ C."/>
            <person name="Young S."/>
            <person name="Zeng Q."/>
            <person name="Gargeya S."/>
            <person name="Alvarado L."/>
            <person name="Berlin A."/>
            <person name="Chapman S.B."/>
            <person name="Chen Z."/>
            <person name="Freedman E."/>
            <person name="Gellesch M."/>
            <person name="Goldberg J."/>
            <person name="Griggs A."/>
            <person name="Gujja S."/>
            <person name="Heilman E.R."/>
            <person name="Heiman D."/>
            <person name="Howarth C."/>
            <person name="Mehta T."/>
            <person name="Neiman D."/>
            <person name="Pearson M."/>
            <person name="Roberts A."/>
            <person name="Saif S."/>
            <person name="Shea T."/>
            <person name="Shenoy N."/>
            <person name="Sisk P."/>
            <person name="Stolte C."/>
            <person name="Sykes S."/>
            <person name="White J."/>
            <person name="Yandava C."/>
            <person name="Haas B."/>
            <person name="Henn M.R."/>
            <person name="Nusbaum C."/>
            <person name="Birren B."/>
        </authorList>
    </citation>
    <scope>NUCLEOTIDE SEQUENCE [LARGE SCALE GENOMIC DNA]</scope>
</reference>
<dbReference type="WBParaSite" id="EN70_3501">
    <property type="protein sequence ID" value="EN70_3501"/>
    <property type="gene ID" value="EN70_3501"/>
</dbReference>
<proteinExistence type="predicted"/>
<accession>A0A1I7VKB1</accession>
<evidence type="ECO:0000259" key="1">
    <source>
        <dbReference type="Pfam" id="PF12053"/>
    </source>
</evidence>
<dbReference type="AlphaFoldDB" id="A0A1I7VKB1"/>
<reference evidence="3" key="2">
    <citation type="submission" date="2016-11" db="UniProtKB">
        <authorList>
            <consortium name="WormBaseParasite"/>
        </authorList>
    </citation>
    <scope>IDENTIFICATION</scope>
</reference>
<feature type="domain" description="Par3/HAL N-terminal" evidence="1">
    <location>
        <begin position="4"/>
        <end position="42"/>
    </location>
</feature>
<dbReference type="InterPro" id="IPR021922">
    <property type="entry name" value="Par3/HAL_N"/>
</dbReference>